<evidence type="ECO:0000256" key="2">
    <source>
        <dbReference type="ARBA" id="ARBA00022679"/>
    </source>
</evidence>
<reference evidence="8 9" key="1">
    <citation type="submission" date="2018-09" db="EMBL/GenBank/DDBJ databases">
        <authorList>
            <person name="Wang X."/>
            <person name="Du Z."/>
        </authorList>
    </citation>
    <scope>NUCLEOTIDE SEQUENCE [LARGE SCALE GENOMIC DNA]</scope>
    <source>
        <strain evidence="8 9">N3</strain>
    </source>
</reference>
<dbReference type="InterPro" id="IPR019874">
    <property type="entry name" value="RF_methyltr_PrmC"/>
</dbReference>
<organism evidence="8 9">
    <name type="scientific">Algoriphagus lacus</name>
    <dbReference type="NCBI Taxonomy" id="2056311"/>
    <lineage>
        <taxon>Bacteria</taxon>
        <taxon>Pseudomonadati</taxon>
        <taxon>Bacteroidota</taxon>
        <taxon>Cytophagia</taxon>
        <taxon>Cytophagales</taxon>
        <taxon>Cyclobacteriaceae</taxon>
        <taxon>Algoriphagus</taxon>
    </lineage>
</organism>
<keyword evidence="9" id="KW-1185">Reference proteome</keyword>
<dbReference type="EC" id="2.1.1.297" evidence="5"/>
<comment type="function">
    <text evidence="5">Methylates the class 1 translation termination release factors RF1/PrfA and RF2/PrfB on the glutamine residue of the universally conserved GGQ motif.</text>
</comment>
<dbReference type="PANTHER" id="PTHR18895:SF74">
    <property type="entry name" value="MTRF1L RELEASE FACTOR GLUTAMINE METHYLTRANSFERASE"/>
    <property type="match status" value="1"/>
</dbReference>
<feature type="binding site" evidence="5">
    <location>
        <begin position="119"/>
        <end position="123"/>
    </location>
    <ligand>
        <name>S-adenosyl-L-methionine</name>
        <dbReference type="ChEBI" id="CHEBI:59789"/>
    </ligand>
</feature>
<dbReference type="Gene3D" id="3.40.50.150">
    <property type="entry name" value="Vaccinia Virus protein VP39"/>
    <property type="match status" value="1"/>
</dbReference>
<dbReference type="PROSITE" id="PS00092">
    <property type="entry name" value="N6_MTASE"/>
    <property type="match status" value="1"/>
</dbReference>
<dbReference type="Pfam" id="PF17827">
    <property type="entry name" value="PrmC_N"/>
    <property type="match status" value="1"/>
</dbReference>
<comment type="caution">
    <text evidence="8">The sequence shown here is derived from an EMBL/GenBank/DDBJ whole genome shotgun (WGS) entry which is preliminary data.</text>
</comment>
<evidence type="ECO:0000256" key="5">
    <source>
        <dbReference type="HAMAP-Rule" id="MF_02126"/>
    </source>
</evidence>
<dbReference type="Proteomes" id="UP000283522">
    <property type="component" value="Unassembled WGS sequence"/>
</dbReference>
<dbReference type="GO" id="GO:0032259">
    <property type="term" value="P:methylation"/>
    <property type="evidence" value="ECO:0007669"/>
    <property type="project" value="UniProtKB-KW"/>
</dbReference>
<evidence type="ECO:0000313" key="8">
    <source>
        <dbReference type="EMBL" id="RIW18713.1"/>
    </source>
</evidence>
<comment type="catalytic activity">
    <reaction evidence="4 5">
        <text>L-glutaminyl-[peptide chain release factor] + S-adenosyl-L-methionine = N(5)-methyl-L-glutaminyl-[peptide chain release factor] + S-adenosyl-L-homocysteine + H(+)</text>
        <dbReference type="Rhea" id="RHEA:42896"/>
        <dbReference type="Rhea" id="RHEA-COMP:10271"/>
        <dbReference type="Rhea" id="RHEA-COMP:10272"/>
        <dbReference type="ChEBI" id="CHEBI:15378"/>
        <dbReference type="ChEBI" id="CHEBI:30011"/>
        <dbReference type="ChEBI" id="CHEBI:57856"/>
        <dbReference type="ChEBI" id="CHEBI:59789"/>
        <dbReference type="ChEBI" id="CHEBI:61891"/>
        <dbReference type="EC" id="2.1.1.297"/>
    </reaction>
</comment>
<keyword evidence="1 5" id="KW-0489">Methyltransferase</keyword>
<protein>
    <recommendedName>
        <fullName evidence="5">Release factor glutamine methyltransferase</fullName>
        <shortName evidence="5">RF MTase</shortName>
        <ecNumber evidence="5">2.1.1.297</ecNumber>
    </recommendedName>
    <alternativeName>
        <fullName evidence="5">N5-glutamine methyltransferase PrmC</fullName>
    </alternativeName>
    <alternativeName>
        <fullName evidence="5">Protein-(glutamine-N5) MTase PrmC</fullName>
    </alternativeName>
    <alternativeName>
        <fullName evidence="5">Protein-glutamine N-methyltransferase PrmC</fullName>
    </alternativeName>
</protein>
<dbReference type="Gene3D" id="1.10.8.10">
    <property type="entry name" value="DNA helicase RuvA subunit, C-terminal domain"/>
    <property type="match status" value="1"/>
</dbReference>
<dbReference type="PANTHER" id="PTHR18895">
    <property type="entry name" value="HEMK METHYLTRANSFERASE"/>
    <property type="match status" value="1"/>
</dbReference>
<sequence>MSISYQELSRKMAKELLPHYSEVEAATLVDWLLEHHLGMRRVDMMHFLEEKDLPKDLKTDFDRLKTGEPIQYILGHGPFYGRDFKVSPDTLIPRNETEELVHLIIKENPQAELVILDVGTGTGCIPITLKLELNNPKVFGLDVSEEALAVSIENANTLHAEVKFLKCDILKEIPDLPPLDIIVSNPPYIPLKEKTEMHRNVVDFEPELALFVPNEDPLIFYKEIAEKGKKLLKSTGKIYFEINERLGPLVVELLQTLDYQKVRLIKDLNGKDRIVAAQITGQSAKA</sequence>
<comment type="caution">
    <text evidence="5">Lacks conserved residue(s) required for the propagation of feature annotation.</text>
</comment>
<evidence type="ECO:0000259" key="7">
    <source>
        <dbReference type="Pfam" id="PF17827"/>
    </source>
</evidence>
<dbReference type="NCBIfam" id="TIGR00536">
    <property type="entry name" value="hemK_fam"/>
    <property type="match status" value="1"/>
</dbReference>
<dbReference type="InterPro" id="IPR040758">
    <property type="entry name" value="PrmC_N"/>
</dbReference>
<dbReference type="NCBIfam" id="TIGR03534">
    <property type="entry name" value="RF_mod_PrmC"/>
    <property type="match status" value="1"/>
</dbReference>
<dbReference type="EMBL" id="QXML01000001">
    <property type="protein sequence ID" value="RIW18713.1"/>
    <property type="molecule type" value="Genomic_DNA"/>
</dbReference>
<dbReference type="InterPro" id="IPR004556">
    <property type="entry name" value="HemK-like"/>
</dbReference>
<dbReference type="CDD" id="cd02440">
    <property type="entry name" value="AdoMet_MTases"/>
    <property type="match status" value="1"/>
</dbReference>
<dbReference type="Pfam" id="PF05175">
    <property type="entry name" value="MTS"/>
    <property type="match status" value="1"/>
</dbReference>
<feature type="binding site" evidence="5">
    <location>
        <begin position="185"/>
        <end position="188"/>
    </location>
    <ligand>
        <name>substrate</name>
    </ligand>
</feature>
<dbReference type="InterPro" id="IPR002052">
    <property type="entry name" value="DNA_methylase_N6_adenine_CS"/>
</dbReference>
<dbReference type="InterPro" id="IPR050320">
    <property type="entry name" value="N5-glutamine_MTase"/>
</dbReference>
<evidence type="ECO:0000256" key="4">
    <source>
        <dbReference type="ARBA" id="ARBA00048391"/>
    </source>
</evidence>
<keyword evidence="3 5" id="KW-0949">S-adenosyl-L-methionine</keyword>
<evidence type="ECO:0000313" key="9">
    <source>
        <dbReference type="Proteomes" id="UP000283522"/>
    </source>
</evidence>
<dbReference type="AlphaFoldDB" id="A0A418PXC2"/>
<name>A0A418PXC2_9BACT</name>
<dbReference type="InterPro" id="IPR029063">
    <property type="entry name" value="SAM-dependent_MTases_sf"/>
</dbReference>
<dbReference type="HAMAP" id="MF_02126">
    <property type="entry name" value="RF_methyltr_PrmC"/>
    <property type="match status" value="1"/>
</dbReference>
<evidence type="ECO:0000256" key="1">
    <source>
        <dbReference type="ARBA" id="ARBA00022603"/>
    </source>
</evidence>
<dbReference type="SUPFAM" id="SSF53335">
    <property type="entry name" value="S-adenosyl-L-methionine-dependent methyltransferases"/>
    <property type="match status" value="1"/>
</dbReference>
<dbReference type="OrthoDB" id="9800643at2"/>
<gene>
    <name evidence="5 8" type="primary">prmC</name>
    <name evidence="8" type="ORF">D0X99_03260</name>
</gene>
<feature type="domain" description="Release factor glutamine methyltransferase N-terminal" evidence="7">
    <location>
        <begin position="13"/>
        <end position="75"/>
    </location>
</feature>
<accession>A0A418PXC2</accession>
<dbReference type="GO" id="GO:0003676">
    <property type="term" value="F:nucleic acid binding"/>
    <property type="evidence" value="ECO:0007669"/>
    <property type="project" value="InterPro"/>
</dbReference>
<feature type="binding site" evidence="5">
    <location>
        <position position="185"/>
    </location>
    <ligand>
        <name>S-adenosyl-L-methionine</name>
        <dbReference type="ChEBI" id="CHEBI:59789"/>
    </ligand>
</feature>
<dbReference type="RefSeq" id="WP_119476191.1">
    <property type="nucleotide sequence ID" value="NZ_QXML01000001.1"/>
</dbReference>
<evidence type="ECO:0000259" key="6">
    <source>
        <dbReference type="Pfam" id="PF05175"/>
    </source>
</evidence>
<feature type="domain" description="Methyltransferase small" evidence="6">
    <location>
        <begin position="111"/>
        <end position="192"/>
    </location>
</feature>
<proteinExistence type="inferred from homology"/>
<dbReference type="GO" id="GO:0102559">
    <property type="term" value="F:peptide chain release factor N(5)-glutamine methyltransferase activity"/>
    <property type="evidence" value="ECO:0007669"/>
    <property type="project" value="UniProtKB-EC"/>
</dbReference>
<comment type="similarity">
    <text evidence="5">Belongs to the protein N5-glutamine methyltransferase family. PrmC subfamily.</text>
</comment>
<evidence type="ECO:0000256" key="3">
    <source>
        <dbReference type="ARBA" id="ARBA00022691"/>
    </source>
</evidence>
<dbReference type="InterPro" id="IPR007848">
    <property type="entry name" value="Small_mtfrase_dom"/>
</dbReference>
<feature type="binding site" evidence="5">
    <location>
        <position position="142"/>
    </location>
    <ligand>
        <name>S-adenosyl-L-methionine</name>
        <dbReference type="ChEBI" id="CHEBI:59789"/>
    </ligand>
</feature>
<keyword evidence="2 5" id="KW-0808">Transferase</keyword>